<dbReference type="SUPFAM" id="SSF52743">
    <property type="entry name" value="Subtilisin-like"/>
    <property type="match status" value="1"/>
</dbReference>
<feature type="domain" description="Peptidase S8/S53" evidence="9">
    <location>
        <begin position="171"/>
        <end position="416"/>
    </location>
</feature>
<feature type="active site" description="Charge relay system" evidence="6">
    <location>
        <position position="211"/>
    </location>
</feature>
<dbReference type="CDD" id="cd07477">
    <property type="entry name" value="Peptidases_S8_Subtilisin_subset"/>
    <property type="match status" value="1"/>
</dbReference>
<sequence length="1172" mass="128099">MKKGIRTLTALVLGLTLLVPSFASAAVESNASQVKEKKSKVMEKFNLSQSEKSKKLYQQKKAEKENLSNNTIIIKYSKKLSSSVHKKLGGKVIRSYPEFQYEVVRIGKGQKIETAISKYEKEAGVKSASPSVKLKTFATESNSKISDPKASSMYHLKTLKVDETLKKAGKNEVNVAVIDTGIDTNHEELKGNLLAPYSVTDPANPGYAGDHGTHVVGIIAGKQGNGIGGYGINPNANIMPVNIFDQDGSFDYVLADGIMHAVDNGADVINMSLGAPFEIPLVEEAIKKAVDKGVVVVAAAGNDGDMVYNYPGSYDGVITVGATNDQNKKAYFTTYGPNIDVVAPGEDIYSTVYTPESGSSFVKMSGTSMASPAVAGVASLIKSKYPNLNSYQVEYILEQTAQDLGNKGFDMDYGYGLVDPSKALDFDINKLPSFKKLTMDEIVKKATAVKVGKGTVKKAGSLIKPAQQDWYKVNVEEGEFLQTVLDASKNYDYKLELKFRGEDGTEQEVNVDSVTQGKTEGYLYKAEQKGELLIGVKDRNENYSASGASIYTLQLTKGKNINDSKASKEKPAEIKSFPYSSKKSEGDLTLINSEEGADSDYFHMSFKEGKKVNLNLSALPGVDTEIKVYDAAAFKEEPPADLPEGEEWPIAEYAANNNGMSEGEGLAFEALPDTSYIVEVTSSPVSSSQMLDMMMALMMGGSSDGEIQEVLGSLIPYDLKANIKNLPEDEDSLPLAIATPVEEPEEEEGLPEPTTYKEKYDALTDLLTGEYMEFDEETTEAILKSARSYEIGSVGTGYFQQLEDEDWFKVKVKEDGFYKLSTNGTHTLKPMIGLFQYDKESGMLNQLSGSGDPLMDLLTGGSEGTSKTTIMLQKGQEYYIHLQNGTPLSLDKYELTSVKVKDAPVDQNEANDEPIEATVLKPDQPVKGNFAPSGDIDTFYYKHRKEDGLYGFYANPLPVSENQKKGLPLEMGLPLDLMITIVEDTNGNMEIDNNEASKVILFDKTDGEIESGSFKAKKGTGYFIVAENYGGSNIGEYEMLLNTLTKKDEDEGSTVKNNVPSKPIPLKSKGKNAWETAGYLNAGIGFGDRDFYALNISEKGTYKLNMDTPKEIDGVINVYNEKGTLVKQLNNYYIGDNEVGFADLSKGKYFVEIKDKQMRSSAKPYKLTVAKQ</sequence>
<reference evidence="11 12" key="1">
    <citation type="journal article" date="2015" name="PLoS ONE">
        <title>Genome Sequence of Bacillus endophyticus and Analysis of Its Companion Mechanism in the Ketogulonigenium vulgare-Bacillus Strain Consortium.</title>
        <authorList>
            <person name="Jia N."/>
            <person name="Du J."/>
            <person name="Ding M.Z."/>
            <person name="Gao F."/>
            <person name="Yuan Y.J."/>
        </authorList>
    </citation>
    <scope>NUCLEOTIDE SEQUENCE [LARGE SCALE GENOMIC DNA]</scope>
    <source>
        <strain evidence="11 12">Hbe603</strain>
    </source>
</reference>
<evidence type="ECO:0000256" key="5">
    <source>
        <dbReference type="ARBA" id="ARBA00022825"/>
    </source>
</evidence>
<evidence type="ECO:0000256" key="8">
    <source>
        <dbReference type="SAM" id="SignalP"/>
    </source>
</evidence>
<organism evidence="11 12">
    <name type="scientific">Priestia filamentosa</name>
    <dbReference type="NCBI Taxonomy" id="1402861"/>
    <lineage>
        <taxon>Bacteria</taxon>
        <taxon>Bacillati</taxon>
        <taxon>Bacillota</taxon>
        <taxon>Bacilli</taxon>
        <taxon>Bacillales</taxon>
        <taxon>Bacillaceae</taxon>
        <taxon>Priestia</taxon>
    </lineage>
</organism>
<feature type="domain" description="Fervidolysin-like N-terminal prodomain" evidence="10">
    <location>
        <begin position="58"/>
        <end position="131"/>
    </location>
</feature>
<keyword evidence="3" id="KW-0479">Metal-binding</keyword>
<dbReference type="GO" id="GO:0006508">
    <property type="term" value="P:proteolysis"/>
    <property type="evidence" value="ECO:0007669"/>
    <property type="project" value="UniProtKB-KW"/>
</dbReference>
<reference evidence="12" key="2">
    <citation type="submission" date="2015-06" db="EMBL/GenBank/DDBJ databases">
        <title>Genome Sequence of Bacillus endophyticus and Analysis of its Companion Mechanism in the Ketogulonigenium vulgare-Bacillus strain Consortium.</title>
        <authorList>
            <person name="Jia N."/>
            <person name="Du J."/>
            <person name="Ding M.-Z."/>
            <person name="Gao F."/>
            <person name="Yuan Y.-J."/>
        </authorList>
    </citation>
    <scope>NUCLEOTIDE SEQUENCE [LARGE SCALE GENOMIC DNA]</scope>
    <source>
        <strain evidence="12">Hbe603</strain>
    </source>
</reference>
<dbReference type="PROSITE" id="PS51892">
    <property type="entry name" value="SUBTILASE"/>
    <property type="match status" value="1"/>
</dbReference>
<dbReference type="KEGG" id="beo:BEH_23235"/>
<dbReference type="Pfam" id="PF22148">
    <property type="entry name" value="Fervidolysin_NPro-like"/>
    <property type="match status" value="1"/>
</dbReference>
<dbReference type="InterPro" id="IPR050131">
    <property type="entry name" value="Peptidase_S8_subtilisin-like"/>
</dbReference>
<evidence type="ECO:0000256" key="6">
    <source>
        <dbReference type="PROSITE-ProRule" id="PRU01240"/>
    </source>
</evidence>
<dbReference type="Gene3D" id="3.40.50.200">
    <property type="entry name" value="Peptidase S8/S53 domain"/>
    <property type="match status" value="1"/>
</dbReference>
<dbReference type="PROSITE" id="PS00136">
    <property type="entry name" value="SUBTILASE_ASP"/>
    <property type="match status" value="1"/>
</dbReference>
<feature type="signal peptide" evidence="8">
    <location>
        <begin position="1"/>
        <end position="25"/>
    </location>
</feature>
<name>A0A0H4KMF5_9BACI</name>
<keyword evidence="12" id="KW-1185">Reference proteome</keyword>
<dbReference type="PANTHER" id="PTHR43806:SF11">
    <property type="entry name" value="CEREVISIN-RELATED"/>
    <property type="match status" value="1"/>
</dbReference>
<comment type="similarity">
    <text evidence="1 6 7">Belongs to the peptidase S8 family.</text>
</comment>
<dbReference type="InterPro" id="IPR023828">
    <property type="entry name" value="Peptidase_S8_Ser-AS"/>
</dbReference>
<feature type="chain" id="PRO_5005207234" evidence="8">
    <location>
        <begin position="26"/>
        <end position="1172"/>
    </location>
</feature>
<dbReference type="Gene3D" id="2.60.120.380">
    <property type="match status" value="4"/>
</dbReference>
<keyword evidence="2 6" id="KW-0645">Protease</keyword>
<accession>A0A0H4KMF5</accession>
<evidence type="ECO:0000256" key="2">
    <source>
        <dbReference type="ARBA" id="ARBA00022670"/>
    </source>
</evidence>
<evidence type="ECO:0000256" key="3">
    <source>
        <dbReference type="ARBA" id="ARBA00022723"/>
    </source>
</evidence>
<dbReference type="Pfam" id="PF00082">
    <property type="entry name" value="Peptidase_S8"/>
    <property type="match status" value="1"/>
</dbReference>
<dbReference type="PRINTS" id="PR00723">
    <property type="entry name" value="SUBTILISIN"/>
</dbReference>
<keyword evidence="8" id="KW-0732">Signal</keyword>
<keyword evidence="5 6" id="KW-0720">Serine protease</keyword>
<evidence type="ECO:0000259" key="9">
    <source>
        <dbReference type="Pfam" id="PF00082"/>
    </source>
</evidence>
<evidence type="ECO:0000313" key="12">
    <source>
        <dbReference type="Proteomes" id="UP000036202"/>
    </source>
</evidence>
<dbReference type="InterPro" id="IPR000209">
    <property type="entry name" value="Peptidase_S8/S53_dom"/>
</dbReference>
<feature type="active site" description="Charge relay system" evidence="6">
    <location>
        <position position="179"/>
    </location>
</feature>
<dbReference type="InterPro" id="IPR036852">
    <property type="entry name" value="Peptidase_S8/S53_dom_sf"/>
</dbReference>
<evidence type="ECO:0000256" key="7">
    <source>
        <dbReference type="RuleBase" id="RU003355"/>
    </source>
</evidence>
<dbReference type="InterPro" id="IPR023827">
    <property type="entry name" value="Peptidase_S8_Asp-AS"/>
</dbReference>
<keyword evidence="4 6" id="KW-0378">Hydrolase</keyword>
<dbReference type="EMBL" id="CP011974">
    <property type="protein sequence ID" value="AKO94750.1"/>
    <property type="molecule type" value="Genomic_DNA"/>
</dbReference>
<protein>
    <submittedName>
        <fullName evidence="11">Uncharacterized protein</fullName>
    </submittedName>
</protein>
<evidence type="ECO:0000313" key="11">
    <source>
        <dbReference type="EMBL" id="AKO94750.1"/>
    </source>
</evidence>
<evidence type="ECO:0000256" key="1">
    <source>
        <dbReference type="ARBA" id="ARBA00011073"/>
    </source>
</evidence>
<dbReference type="GO" id="GO:0004252">
    <property type="term" value="F:serine-type endopeptidase activity"/>
    <property type="evidence" value="ECO:0007669"/>
    <property type="project" value="UniProtKB-UniRule"/>
</dbReference>
<dbReference type="PATRIC" id="fig|135735.6.peg.4885"/>
<dbReference type="GO" id="GO:0046872">
    <property type="term" value="F:metal ion binding"/>
    <property type="evidence" value="ECO:0007669"/>
    <property type="project" value="UniProtKB-KW"/>
</dbReference>
<evidence type="ECO:0000256" key="4">
    <source>
        <dbReference type="ARBA" id="ARBA00022801"/>
    </source>
</evidence>
<dbReference type="Proteomes" id="UP000036202">
    <property type="component" value="Chromosome"/>
</dbReference>
<dbReference type="OrthoDB" id="9798386at2"/>
<dbReference type="PANTHER" id="PTHR43806">
    <property type="entry name" value="PEPTIDASE S8"/>
    <property type="match status" value="1"/>
</dbReference>
<dbReference type="PROSITE" id="PS00138">
    <property type="entry name" value="SUBTILASE_SER"/>
    <property type="match status" value="1"/>
</dbReference>
<dbReference type="InterPro" id="IPR015500">
    <property type="entry name" value="Peptidase_S8_subtilisin-rel"/>
</dbReference>
<dbReference type="InterPro" id="IPR034202">
    <property type="entry name" value="Subtilisin_Carlsberg-like"/>
</dbReference>
<dbReference type="AlphaFoldDB" id="A0A0H4KMF5"/>
<gene>
    <name evidence="11" type="ORF">BEH_23235</name>
</gene>
<proteinExistence type="inferred from homology"/>
<feature type="active site" description="Charge relay system" evidence="6">
    <location>
        <position position="368"/>
    </location>
</feature>
<dbReference type="InterPro" id="IPR054399">
    <property type="entry name" value="Fervidolysin-like_N_prodom"/>
</dbReference>
<evidence type="ECO:0000259" key="10">
    <source>
        <dbReference type="Pfam" id="PF22148"/>
    </source>
</evidence>
<dbReference type="RefSeq" id="WP_046218031.1">
    <property type="nucleotide sequence ID" value="NZ_CP011974.1"/>
</dbReference>